<keyword evidence="3" id="KW-1185">Reference proteome</keyword>
<dbReference type="Proteomes" id="UP000315540">
    <property type="component" value="Unassembled WGS sequence"/>
</dbReference>
<keyword evidence="1" id="KW-0732">Signal</keyword>
<reference evidence="2 3" key="1">
    <citation type="submission" date="2019-06" db="EMBL/GenBank/DDBJ databases">
        <authorList>
            <person name="Meng X."/>
        </authorList>
    </citation>
    <scope>NUCLEOTIDE SEQUENCE [LARGE SCALE GENOMIC DNA]</scope>
    <source>
        <strain evidence="2 3">M625</strain>
    </source>
</reference>
<evidence type="ECO:0000313" key="3">
    <source>
        <dbReference type="Proteomes" id="UP000315540"/>
    </source>
</evidence>
<dbReference type="InterPro" id="IPR008969">
    <property type="entry name" value="CarboxyPept-like_regulatory"/>
</dbReference>
<proteinExistence type="predicted"/>
<comment type="caution">
    <text evidence="2">The sequence shown here is derived from an EMBL/GenBank/DDBJ whole genome shotgun (WGS) entry which is preliminary data.</text>
</comment>
<feature type="chain" id="PRO_5021421325" description="Carboxypeptidase-like regulatory domain-containing protein" evidence="1">
    <location>
        <begin position="24"/>
        <end position="273"/>
    </location>
</feature>
<dbReference type="EMBL" id="VFWZ01000009">
    <property type="protein sequence ID" value="TPN82163.1"/>
    <property type="molecule type" value="Genomic_DNA"/>
</dbReference>
<dbReference type="AlphaFoldDB" id="A0A504J3K4"/>
<evidence type="ECO:0000256" key="1">
    <source>
        <dbReference type="SAM" id="SignalP"/>
    </source>
</evidence>
<organism evidence="2 3">
    <name type="scientific">Aquimarina algicola</name>
    <dbReference type="NCBI Taxonomy" id="2589995"/>
    <lineage>
        <taxon>Bacteria</taxon>
        <taxon>Pseudomonadati</taxon>
        <taxon>Bacteroidota</taxon>
        <taxon>Flavobacteriia</taxon>
        <taxon>Flavobacteriales</taxon>
        <taxon>Flavobacteriaceae</taxon>
        <taxon>Aquimarina</taxon>
    </lineage>
</organism>
<evidence type="ECO:0000313" key="2">
    <source>
        <dbReference type="EMBL" id="TPN82163.1"/>
    </source>
</evidence>
<accession>A0A504J3K4</accession>
<name>A0A504J3K4_9FLAO</name>
<sequence length="273" mass="30504">MNHKYLCCVVKLFIVLSSCNSNAQEIELMGVIQSFSNEISDVLVINLNSKKSTITNAKGGFTIAVNKNDTLQFSAITYVTKKVMITDSILDQGMMIVVLKEKTINLEEVVVRPYDLTGNINGDIQKIKLSPVIKASSLGLPEAKLKVKTKNERLLFEANHGKAVKIQGTPFGVGLIVNVHKILNKISGRTKSLKGRVALDEKVKVEDEIINMFSEIEIAEELQIPQSHVERFLQYAMNQEAFTELIDAKNAFQVWEYIKDSSLSYKKEHGLGE</sequence>
<dbReference type="Pfam" id="PF13715">
    <property type="entry name" value="CarbopepD_reg_2"/>
    <property type="match status" value="1"/>
</dbReference>
<feature type="signal peptide" evidence="1">
    <location>
        <begin position="1"/>
        <end position="23"/>
    </location>
</feature>
<dbReference type="RefSeq" id="WP_140596971.1">
    <property type="nucleotide sequence ID" value="NZ_VFWZ01000009.1"/>
</dbReference>
<dbReference type="SUPFAM" id="SSF49464">
    <property type="entry name" value="Carboxypeptidase regulatory domain-like"/>
    <property type="match status" value="1"/>
</dbReference>
<protein>
    <recommendedName>
        <fullName evidence="4">Carboxypeptidase-like regulatory domain-containing protein</fullName>
    </recommendedName>
</protein>
<gene>
    <name evidence="2" type="ORF">FHK87_22320</name>
</gene>
<dbReference type="OrthoDB" id="1427655at2"/>
<evidence type="ECO:0008006" key="4">
    <source>
        <dbReference type="Google" id="ProtNLM"/>
    </source>
</evidence>